<evidence type="ECO:0000256" key="5">
    <source>
        <dbReference type="SAM" id="MobiDB-lite"/>
    </source>
</evidence>
<evidence type="ECO:0000259" key="6">
    <source>
        <dbReference type="Pfam" id="PF01609"/>
    </source>
</evidence>
<dbReference type="InterPro" id="IPR047952">
    <property type="entry name" value="Transpos_IS4"/>
</dbReference>
<dbReference type="RefSeq" id="WP_004052561.1">
    <property type="nucleotide sequence ID" value="NZ_AOMC01000084.1"/>
</dbReference>
<name>M0MMY9_HALMO</name>
<dbReference type="InterPro" id="IPR002559">
    <property type="entry name" value="Transposase_11"/>
</dbReference>
<dbReference type="eggNOG" id="arCOG04496">
    <property type="taxonomic scope" value="Archaea"/>
</dbReference>
<gene>
    <name evidence="7" type="ORF">C448_05603</name>
</gene>
<sequence>MASTIESQTRRSPKPTVSDESHRSPTTASEFYSLLDAVDSEFIAEQFDIGVYNEKHDFDNHLRIGAFEGINPSDSLAELAEKTDTHDQMAYMAASTFSRWTNDRDYRAVVHVLFELLHTPQLYHQRGVQRKRLERIDRAIVATDATNLTLTRSVAIPSEIHDSEVLHEIQPADGGLKLNLAARVDGEYKHPLGVTVTAGDTREPTQFDHLQSDVKVFADLDSPIRVFDRGYLDYDRFCTMKRRDEDFVTLLRSDARLDVLERVQDVEVTDEVGTRSVSDQRIELAETGEEFRRIVVGDAEGEEIQYLTTLSPAEYDPVDVVRIYTLRTLIEILFRELKQYTNVENFHSQSLNGVLFELFCTLIGYVLMEWFRRCHPLRGGVPEAIRKLRTRWNQSLPSYG</sequence>
<keyword evidence="3" id="KW-0238">DNA-binding</keyword>
<evidence type="ECO:0000256" key="3">
    <source>
        <dbReference type="ARBA" id="ARBA00023125"/>
    </source>
</evidence>
<dbReference type="PATRIC" id="fig|931277.6.peg.1092"/>
<dbReference type="GO" id="GO:0006313">
    <property type="term" value="P:DNA transposition"/>
    <property type="evidence" value="ECO:0007669"/>
    <property type="project" value="InterPro"/>
</dbReference>
<dbReference type="Proteomes" id="UP000011568">
    <property type="component" value="Unassembled WGS sequence"/>
</dbReference>
<organism evidence="7 8">
    <name type="scientific">Halococcus morrhuae DSM 1307</name>
    <dbReference type="NCBI Taxonomy" id="931277"/>
    <lineage>
        <taxon>Archaea</taxon>
        <taxon>Methanobacteriati</taxon>
        <taxon>Methanobacteriota</taxon>
        <taxon>Stenosarchaea group</taxon>
        <taxon>Halobacteria</taxon>
        <taxon>Halobacteriales</taxon>
        <taxon>Halococcaceae</taxon>
        <taxon>Halococcus</taxon>
    </lineage>
</organism>
<evidence type="ECO:0000256" key="1">
    <source>
        <dbReference type="ARBA" id="ARBA00010075"/>
    </source>
</evidence>
<dbReference type="OrthoDB" id="210639at2157"/>
<dbReference type="GO" id="GO:0003677">
    <property type="term" value="F:DNA binding"/>
    <property type="evidence" value="ECO:0007669"/>
    <property type="project" value="UniProtKB-KW"/>
</dbReference>
<evidence type="ECO:0000256" key="2">
    <source>
        <dbReference type="ARBA" id="ARBA00022578"/>
    </source>
</evidence>
<evidence type="ECO:0000256" key="4">
    <source>
        <dbReference type="ARBA" id="ARBA00023172"/>
    </source>
</evidence>
<evidence type="ECO:0000313" key="7">
    <source>
        <dbReference type="EMBL" id="EMA47006.1"/>
    </source>
</evidence>
<dbReference type="PANTHER" id="PTHR33258">
    <property type="entry name" value="TRANSPOSASE INSL FOR INSERTION SEQUENCE ELEMENT IS186A-RELATED"/>
    <property type="match status" value="1"/>
</dbReference>
<keyword evidence="8" id="KW-1185">Reference proteome</keyword>
<comment type="caution">
    <text evidence="7">The sequence shown here is derived from an EMBL/GenBank/DDBJ whole genome shotgun (WGS) entry which is preliminary data.</text>
</comment>
<dbReference type="STRING" id="931277.C448_05603"/>
<dbReference type="AlphaFoldDB" id="M0MMY9"/>
<proteinExistence type="inferred from homology"/>
<dbReference type="PANTHER" id="PTHR33258:SF1">
    <property type="entry name" value="TRANSPOSASE INSL FOR INSERTION SEQUENCE ELEMENT IS186A-RELATED"/>
    <property type="match status" value="1"/>
</dbReference>
<dbReference type="InterPro" id="IPR012337">
    <property type="entry name" value="RNaseH-like_sf"/>
</dbReference>
<accession>M0MMY9</accession>
<dbReference type="GO" id="GO:0004803">
    <property type="term" value="F:transposase activity"/>
    <property type="evidence" value="ECO:0007669"/>
    <property type="project" value="InterPro"/>
</dbReference>
<dbReference type="SUPFAM" id="SSF53098">
    <property type="entry name" value="Ribonuclease H-like"/>
    <property type="match status" value="1"/>
</dbReference>
<keyword evidence="4" id="KW-0233">DNA recombination</keyword>
<reference evidence="7 8" key="1">
    <citation type="journal article" date="2014" name="PLoS Genet.">
        <title>Phylogenetically driven sequencing of extremely halophilic archaea reveals strategies for static and dynamic osmo-response.</title>
        <authorList>
            <person name="Becker E.A."/>
            <person name="Seitzer P.M."/>
            <person name="Tritt A."/>
            <person name="Larsen D."/>
            <person name="Krusor M."/>
            <person name="Yao A.I."/>
            <person name="Wu D."/>
            <person name="Madern D."/>
            <person name="Eisen J.A."/>
            <person name="Darling A.E."/>
            <person name="Facciotti M.T."/>
        </authorList>
    </citation>
    <scope>NUCLEOTIDE SEQUENCE [LARGE SCALE GENOMIC DNA]</scope>
    <source>
        <strain evidence="7 8">DSM 1307</strain>
    </source>
</reference>
<protein>
    <submittedName>
        <fullName evidence="7">ISH8-type transposase ISHwa9</fullName>
    </submittedName>
</protein>
<feature type="region of interest" description="Disordered" evidence="5">
    <location>
        <begin position="1"/>
        <end position="25"/>
    </location>
</feature>
<dbReference type="NCBIfam" id="NF033592">
    <property type="entry name" value="transpos_IS4_1"/>
    <property type="match status" value="1"/>
</dbReference>
<dbReference type="EMBL" id="AOMC01000084">
    <property type="protein sequence ID" value="EMA47006.1"/>
    <property type="molecule type" value="Genomic_DNA"/>
</dbReference>
<dbReference type="Pfam" id="PF01609">
    <property type="entry name" value="DDE_Tnp_1"/>
    <property type="match status" value="1"/>
</dbReference>
<keyword evidence="2" id="KW-0815">Transposition</keyword>
<evidence type="ECO:0000313" key="8">
    <source>
        <dbReference type="Proteomes" id="UP000011568"/>
    </source>
</evidence>
<comment type="similarity">
    <text evidence="1">Belongs to the transposase 11 family.</text>
</comment>
<feature type="domain" description="Transposase IS4-like" evidence="6">
    <location>
        <begin position="140"/>
        <end position="367"/>
    </location>
</feature>